<accession>A0A7T3X3N9</accession>
<dbReference type="CDD" id="cd00254">
    <property type="entry name" value="LT-like"/>
    <property type="match status" value="1"/>
</dbReference>
<dbReference type="InterPro" id="IPR011990">
    <property type="entry name" value="TPR-like_helical_dom_sf"/>
</dbReference>
<feature type="chain" id="PRO_5032563296" evidence="2">
    <location>
        <begin position="21"/>
        <end position="284"/>
    </location>
</feature>
<dbReference type="Gene3D" id="1.10.530.10">
    <property type="match status" value="1"/>
</dbReference>
<dbReference type="Gene3D" id="1.25.40.10">
    <property type="entry name" value="Tetratricopeptide repeat domain"/>
    <property type="match status" value="1"/>
</dbReference>
<dbReference type="Pfam" id="PF01464">
    <property type="entry name" value="SLT"/>
    <property type="match status" value="1"/>
</dbReference>
<sequence length="284" mass="31318">MKKRLWGWGLLILLATTSHADPFRQAPKAMSALRQGAAMEQGNPRQAIAHYCTAANLGNPEAYYRIGRLLARGPQGIRNARSANAYLAMAMAMAMRLGNQQAARYYNERVGNAPLGTCGIGGGGGAPWVRPSTPFDQERYLARQSQAKQKLAVMIRQAAQRHKVDPQLALAIAIAESNLNSTAVSPKQAQGVMQLIPETQARFGVTRPFDAQQNIRGAMIYLKWLEKLFGPDWVRISAAYNAGEQAVLRHGGVPPYQETQEYVQRVLYYSGQDPDKPARRSSPR</sequence>
<evidence type="ECO:0000313" key="4">
    <source>
        <dbReference type="EMBL" id="QQA61448.1"/>
    </source>
</evidence>
<evidence type="ECO:0000256" key="2">
    <source>
        <dbReference type="SAM" id="SignalP"/>
    </source>
</evidence>
<dbReference type="EMBL" id="CP065937">
    <property type="protein sequence ID" value="QQA61448.1"/>
    <property type="molecule type" value="Genomic_DNA"/>
</dbReference>
<evidence type="ECO:0000259" key="3">
    <source>
        <dbReference type="Pfam" id="PF01464"/>
    </source>
</evidence>
<name>A0A7T3X3N9_AERCA</name>
<feature type="signal peptide" evidence="2">
    <location>
        <begin position="1"/>
        <end position="20"/>
    </location>
</feature>
<dbReference type="InterPro" id="IPR023346">
    <property type="entry name" value="Lysozyme-like_dom_sf"/>
</dbReference>
<dbReference type="InterPro" id="IPR008258">
    <property type="entry name" value="Transglycosylase_SLT_dom_1"/>
</dbReference>
<dbReference type="SUPFAM" id="SSF53955">
    <property type="entry name" value="Lysozyme-like"/>
    <property type="match status" value="1"/>
</dbReference>
<dbReference type="PANTHER" id="PTHR37423:SF2">
    <property type="entry name" value="MEMBRANE-BOUND LYTIC MUREIN TRANSGLYCOSYLASE C"/>
    <property type="match status" value="1"/>
</dbReference>
<reference evidence="4" key="1">
    <citation type="submission" date="2020-12" db="EMBL/GenBank/DDBJ databases">
        <title>GES Beta-lactamases isolated from hospital effluents in Brazil.</title>
        <authorList>
            <person name="Conte D."/>
            <person name="Mesa D."/>
            <person name="Palmeiro J.K."/>
            <person name="Dalla-Costa L.M."/>
        </authorList>
    </citation>
    <scope>NUCLEOTIDE SEQUENCE [LARGE SCALE GENOMIC DNA]</scope>
    <source>
        <strain evidence="4">Aero21</strain>
    </source>
</reference>
<feature type="domain" description="Transglycosylase SLT" evidence="3">
    <location>
        <begin position="154"/>
        <end position="254"/>
    </location>
</feature>
<evidence type="ECO:0000256" key="1">
    <source>
        <dbReference type="ARBA" id="ARBA00007734"/>
    </source>
</evidence>
<proteinExistence type="inferred from homology"/>
<dbReference type="SUPFAM" id="SSF81901">
    <property type="entry name" value="HCP-like"/>
    <property type="match status" value="1"/>
</dbReference>
<keyword evidence="2" id="KW-0732">Signal</keyword>
<comment type="similarity">
    <text evidence="1">Belongs to the transglycosylase Slt family.</text>
</comment>
<organism evidence="4">
    <name type="scientific">Aeromonas caviae</name>
    <name type="common">Aeromonas punctata</name>
    <dbReference type="NCBI Taxonomy" id="648"/>
    <lineage>
        <taxon>Bacteria</taxon>
        <taxon>Pseudomonadati</taxon>
        <taxon>Pseudomonadota</taxon>
        <taxon>Gammaproteobacteria</taxon>
        <taxon>Aeromonadales</taxon>
        <taxon>Aeromonadaceae</taxon>
        <taxon>Aeromonas</taxon>
    </lineage>
</organism>
<gene>
    <name evidence="4" type="ORF">JC965_02615</name>
</gene>
<dbReference type="RefSeq" id="WP_198497709.1">
    <property type="nucleotide sequence ID" value="NZ_BPNA01000001.1"/>
</dbReference>
<dbReference type="AlphaFoldDB" id="A0A7T3X3N9"/>
<dbReference type="PANTHER" id="PTHR37423">
    <property type="entry name" value="SOLUBLE LYTIC MUREIN TRANSGLYCOSYLASE-RELATED"/>
    <property type="match status" value="1"/>
</dbReference>
<protein>
    <submittedName>
        <fullName evidence="4">Lytic transglycosylase domain-containing protein</fullName>
    </submittedName>
</protein>